<dbReference type="InterPro" id="IPR042122">
    <property type="entry name" value="Ser_AcTrfase_N_sf"/>
</dbReference>
<dbReference type="OrthoDB" id="25818at2759"/>
<evidence type="ECO:0000256" key="7">
    <source>
        <dbReference type="SAM" id="MobiDB-lite"/>
    </source>
</evidence>
<keyword evidence="6" id="KW-0012">Acyltransferase</keyword>
<evidence type="ECO:0000256" key="3">
    <source>
        <dbReference type="ARBA" id="ARBA00013266"/>
    </source>
</evidence>
<evidence type="ECO:0000256" key="2">
    <source>
        <dbReference type="ARBA" id="ARBA00007274"/>
    </source>
</evidence>
<dbReference type="GO" id="GO:0009001">
    <property type="term" value="F:serine O-acetyltransferase activity"/>
    <property type="evidence" value="ECO:0007669"/>
    <property type="project" value="UniProtKB-EC"/>
</dbReference>
<keyword evidence="10" id="KW-1185">Reference proteome</keyword>
<reference evidence="9" key="1">
    <citation type="submission" date="2020-12" db="EMBL/GenBank/DDBJ databases">
        <authorList>
            <person name="Iha C."/>
        </authorList>
    </citation>
    <scope>NUCLEOTIDE SEQUENCE</scope>
</reference>
<dbReference type="InterPro" id="IPR018357">
    <property type="entry name" value="Hexapep_transf_CS"/>
</dbReference>
<dbReference type="Gene3D" id="2.160.10.10">
    <property type="entry name" value="Hexapeptide repeat proteins"/>
    <property type="match status" value="1"/>
</dbReference>
<comment type="similarity">
    <text evidence="2">Belongs to the transferase hexapeptide repeat family.</text>
</comment>
<dbReference type="NCBIfam" id="TIGR01172">
    <property type="entry name" value="cysE"/>
    <property type="match status" value="1"/>
</dbReference>
<comment type="pathway">
    <text evidence="1">Amino-acid biosynthesis; L-cysteine biosynthesis; L-cysteine from L-serine: step 1/2.</text>
</comment>
<accession>A0A8S1JH03</accession>
<feature type="region of interest" description="Disordered" evidence="7">
    <location>
        <begin position="1"/>
        <end position="47"/>
    </location>
</feature>
<name>A0A8S1JH03_9CHLO</name>
<dbReference type="PROSITE" id="PS00101">
    <property type="entry name" value="HEXAPEP_TRANSFERASES"/>
    <property type="match status" value="1"/>
</dbReference>
<dbReference type="SMART" id="SM00971">
    <property type="entry name" value="SATase_N"/>
    <property type="match status" value="1"/>
</dbReference>
<keyword evidence="4" id="KW-0028">Amino-acid biosynthesis</keyword>
<dbReference type="GO" id="GO:0006535">
    <property type="term" value="P:cysteine biosynthetic process from serine"/>
    <property type="evidence" value="ECO:0007669"/>
    <property type="project" value="InterPro"/>
</dbReference>
<proteinExistence type="inferred from homology"/>
<dbReference type="GO" id="GO:0005737">
    <property type="term" value="C:cytoplasm"/>
    <property type="evidence" value="ECO:0007669"/>
    <property type="project" value="InterPro"/>
</dbReference>
<dbReference type="EMBL" id="CAJHUC010002229">
    <property type="protein sequence ID" value="CAD7703442.1"/>
    <property type="molecule type" value="Genomic_DNA"/>
</dbReference>
<dbReference type="AlphaFoldDB" id="A0A8S1JH03"/>
<evidence type="ECO:0000256" key="1">
    <source>
        <dbReference type="ARBA" id="ARBA00004876"/>
    </source>
</evidence>
<evidence type="ECO:0000313" key="9">
    <source>
        <dbReference type="EMBL" id="CAD7703442.1"/>
    </source>
</evidence>
<dbReference type="Pfam" id="PF06426">
    <property type="entry name" value="SATase_N"/>
    <property type="match status" value="1"/>
</dbReference>
<dbReference type="Gene3D" id="1.10.3130.10">
    <property type="entry name" value="serine acetyltransferase, domain 1"/>
    <property type="match status" value="1"/>
</dbReference>
<sequence length="367" mass="39312">MAGHQHAASHTEGGLLRGKPPSRHMARQHSATGIADLRRGGSGMPHVRTAPELRALALAVKDESSQETLSAPLTRLAQSPFEGCAEEESWHPSQGWRWMSHHLSMDALWAKIREEAEADAEAEPTLASTLHSTVLVHQSFEKTMAFILANKLASSTLLGTHLMRLCQDAYADDPAIIDACNADLQAVIDRDPACDKYTQCILYFKGFQAVQSYRISHWLWKKGRKALALALQSRVSEVFHVDIHPAVVVGRGILMDHATGIVMGETAVVGDNVSMLHHVTLGGSGTGKGIRHPNIGHGVLLGAGATVLGPIHVGNGTKVGAGTVVVSSLPSHSVAVGVPAKIIKTDEKAEPCQSMDQCSGFIHNYEI</sequence>
<dbReference type="NCBIfam" id="NF041874">
    <property type="entry name" value="EPS_EpsC"/>
    <property type="match status" value="1"/>
</dbReference>
<dbReference type="FunFam" id="2.160.10.10:FF:000002">
    <property type="entry name" value="Serine acetyltransferase"/>
    <property type="match status" value="1"/>
</dbReference>
<dbReference type="PANTHER" id="PTHR42811">
    <property type="entry name" value="SERINE ACETYLTRANSFERASE"/>
    <property type="match status" value="1"/>
</dbReference>
<dbReference type="EC" id="2.3.1.30" evidence="3"/>
<evidence type="ECO:0000313" key="10">
    <source>
        <dbReference type="Proteomes" id="UP000708148"/>
    </source>
</evidence>
<evidence type="ECO:0000256" key="6">
    <source>
        <dbReference type="ARBA" id="ARBA00023315"/>
    </source>
</evidence>
<dbReference type="InterPro" id="IPR045304">
    <property type="entry name" value="LbH_SAT"/>
</dbReference>
<dbReference type="InterPro" id="IPR005881">
    <property type="entry name" value="Ser_O-AcTrfase"/>
</dbReference>
<gene>
    <name evidence="9" type="ORF">OSTQU699_LOCUS8799</name>
</gene>
<protein>
    <recommendedName>
        <fullName evidence="3">serine O-acetyltransferase</fullName>
        <ecNumber evidence="3">2.3.1.30</ecNumber>
    </recommendedName>
</protein>
<dbReference type="Proteomes" id="UP000708148">
    <property type="component" value="Unassembled WGS sequence"/>
</dbReference>
<evidence type="ECO:0000259" key="8">
    <source>
        <dbReference type="SMART" id="SM00971"/>
    </source>
</evidence>
<dbReference type="InterPro" id="IPR011004">
    <property type="entry name" value="Trimer_LpxA-like_sf"/>
</dbReference>
<organism evidence="9 10">
    <name type="scientific">Ostreobium quekettii</name>
    <dbReference type="NCBI Taxonomy" id="121088"/>
    <lineage>
        <taxon>Eukaryota</taxon>
        <taxon>Viridiplantae</taxon>
        <taxon>Chlorophyta</taxon>
        <taxon>core chlorophytes</taxon>
        <taxon>Ulvophyceae</taxon>
        <taxon>TCBD clade</taxon>
        <taxon>Bryopsidales</taxon>
        <taxon>Ostreobineae</taxon>
        <taxon>Ostreobiaceae</taxon>
        <taxon>Ostreobium</taxon>
    </lineage>
</organism>
<dbReference type="CDD" id="cd03354">
    <property type="entry name" value="LbH_SAT"/>
    <property type="match status" value="1"/>
</dbReference>
<dbReference type="InterPro" id="IPR010493">
    <property type="entry name" value="Ser_AcTrfase_N"/>
</dbReference>
<dbReference type="SUPFAM" id="SSF51161">
    <property type="entry name" value="Trimeric LpxA-like enzymes"/>
    <property type="match status" value="1"/>
</dbReference>
<feature type="domain" description="Serine acetyltransferase N-terminal" evidence="8">
    <location>
        <begin position="108"/>
        <end position="212"/>
    </location>
</feature>
<evidence type="ECO:0000256" key="4">
    <source>
        <dbReference type="ARBA" id="ARBA00022605"/>
    </source>
</evidence>
<evidence type="ECO:0000256" key="5">
    <source>
        <dbReference type="ARBA" id="ARBA00022679"/>
    </source>
</evidence>
<comment type="caution">
    <text evidence="9">The sequence shown here is derived from an EMBL/GenBank/DDBJ whole genome shotgun (WGS) entry which is preliminary data.</text>
</comment>
<dbReference type="InterPro" id="IPR053376">
    <property type="entry name" value="Serine_acetyltransferase"/>
</dbReference>
<keyword evidence="5" id="KW-0808">Transferase</keyword>